<sequence>MEIVEIPIGKLKPNKEHLRIGLKKGDNIFKCLLASVVTFGLQLPLLINKSYEVISGDQLLKVLKFLNYKE</sequence>
<dbReference type="InterPro" id="IPR036086">
    <property type="entry name" value="ParB/Sulfiredoxin_sf"/>
</dbReference>
<feature type="non-terminal residue" evidence="1">
    <location>
        <position position="70"/>
    </location>
</feature>
<evidence type="ECO:0000313" key="1">
    <source>
        <dbReference type="EMBL" id="GAJ21775.1"/>
    </source>
</evidence>
<dbReference type="EMBL" id="BARW01036962">
    <property type="protein sequence ID" value="GAJ21775.1"/>
    <property type="molecule type" value="Genomic_DNA"/>
</dbReference>
<proteinExistence type="predicted"/>
<dbReference type="SUPFAM" id="SSF110849">
    <property type="entry name" value="ParB/Sulfiredoxin"/>
    <property type="match status" value="1"/>
</dbReference>
<dbReference type="Gene3D" id="3.90.1530.10">
    <property type="entry name" value="Conserved hypothetical protein from pyrococcus furiosus pfu- 392566-001, ParB domain"/>
    <property type="match status" value="1"/>
</dbReference>
<gene>
    <name evidence="1" type="ORF">S12H4_57216</name>
</gene>
<dbReference type="AlphaFoldDB" id="X1W1D7"/>
<protein>
    <submittedName>
        <fullName evidence="1">Uncharacterized protein</fullName>
    </submittedName>
</protein>
<accession>X1W1D7</accession>
<reference evidence="1" key="1">
    <citation type="journal article" date="2014" name="Front. Microbiol.">
        <title>High frequency of phylogenetically diverse reductive dehalogenase-homologous genes in deep subseafloor sedimentary metagenomes.</title>
        <authorList>
            <person name="Kawai M."/>
            <person name="Futagami T."/>
            <person name="Toyoda A."/>
            <person name="Takaki Y."/>
            <person name="Nishi S."/>
            <person name="Hori S."/>
            <person name="Arai W."/>
            <person name="Tsubouchi T."/>
            <person name="Morono Y."/>
            <person name="Uchiyama I."/>
            <person name="Ito T."/>
            <person name="Fujiyama A."/>
            <person name="Inagaki F."/>
            <person name="Takami H."/>
        </authorList>
    </citation>
    <scope>NUCLEOTIDE SEQUENCE</scope>
    <source>
        <strain evidence="1">Expedition CK06-06</strain>
    </source>
</reference>
<name>X1W1D7_9ZZZZ</name>
<comment type="caution">
    <text evidence="1">The sequence shown here is derived from an EMBL/GenBank/DDBJ whole genome shotgun (WGS) entry which is preliminary data.</text>
</comment>
<organism evidence="1">
    <name type="scientific">marine sediment metagenome</name>
    <dbReference type="NCBI Taxonomy" id="412755"/>
    <lineage>
        <taxon>unclassified sequences</taxon>
        <taxon>metagenomes</taxon>
        <taxon>ecological metagenomes</taxon>
    </lineage>
</organism>